<dbReference type="PATRIC" id="fig|2754.20.peg.106"/>
<dbReference type="EMBL" id="JMKI01000031">
    <property type="protein sequence ID" value="KEJ92291.1"/>
    <property type="molecule type" value="Genomic_DNA"/>
</dbReference>
<reference evidence="1 2" key="1">
    <citation type="submission" date="2014-04" db="EMBL/GenBank/DDBJ databases">
        <title>Draft Genome Sequence of Synergistes jonesii.</title>
        <authorList>
            <person name="Coil D.A."/>
            <person name="Eisen J.A."/>
            <person name="Holland-Moritz H.E."/>
        </authorList>
    </citation>
    <scope>NUCLEOTIDE SEQUENCE [LARGE SCALE GENOMIC DNA]</scope>
    <source>
        <strain evidence="1 2">78-1</strain>
    </source>
</reference>
<dbReference type="OrthoDB" id="6396832at2"/>
<keyword evidence="2" id="KW-1185">Reference proteome</keyword>
<accession>A0A073IS29</accession>
<organism evidence="1 2">
    <name type="scientific">Synergistes jonesii</name>
    <dbReference type="NCBI Taxonomy" id="2754"/>
    <lineage>
        <taxon>Bacteria</taxon>
        <taxon>Thermotogati</taxon>
        <taxon>Synergistota</taxon>
        <taxon>Synergistia</taxon>
        <taxon>Synergistales</taxon>
        <taxon>Synergistaceae</taxon>
        <taxon>Synergistes</taxon>
    </lineage>
</organism>
<dbReference type="PANTHER" id="PTHR36454">
    <property type="entry name" value="LMO2823 PROTEIN"/>
    <property type="match status" value="1"/>
</dbReference>
<dbReference type="Pfam" id="PF06245">
    <property type="entry name" value="DUF1015"/>
    <property type="match status" value="1"/>
</dbReference>
<proteinExistence type="predicted"/>
<dbReference type="STRING" id="2754.EH55_04625"/>
<comment type="caution">
    <text evidence="1">The sequence shown here is derived from an EMBL/GenBank/DDBJ whole genome shotgun (WGS) entry which is preliminary data.</text>
</comment>
<dbReference type="eggNOG" id="COG4198">
    <property type="taxonomic scope" value="Bacteria"/>
</dbReference>
<dbReference type="InterPro" id="IPR008323">
    <property type="entry name" value="UCP033563"/>
</dbReference>
<dbReference type="RefSeq" id="WP_037976023.1">
    <property type="nucleotide sequence ID" value="NZ_JMKI01000031.1"/>
</dbReference>
<evidence type="ECO:0008006" key="3">
    <source>
        <dbReference type="Google" id="ProtNLM"/>
    </source>
</evidence>
<dbReference type="AlphaFoldDB" id="A0A073IS29"/>
<name>A0A073IS29_9BACT</name>
<dbReference type="Proteomes" id="UP000027665">
    <property type="component" value="Unassembled WGS sequence"/>
</dbReference>
<protein>
    <recommendedName>
        <fullName evidence="3">DUF1015 domain-containing protein</fullName>
    </recommendedName>
</protein>
<sequence length="410" mass="45457">MRACFSSSDIMLPRKATAEDAWAVVACDQYTSQPEYWEDVERIVEGKPSTLNIIFPEVCLPEIDERITRIRANMEDYLKENILSEAVHDGFVLVERTTESGTRLGLVGKVDLESYDFTPGNGALIRATEGTVTSRIPPRVRIRSGAIIESPHVMMLIDDREKKLIEPLYEKRSGFAALYDATLMKGGGRVRGYAIEGEEAEAVNALLLDMQRASGGFFISVGDGNHSLVTAKSWWDELKERLSPEEREGHPARYALAELVNLHSPALRFEPVHRVLFGVDAGALYRGFIAYCGGLGVKAVGGDDLTFKGRGLNESFSLEGAKGRLPVDILQGYLDGFLAENEKACVDYIHGEETPLVLSEERGNCAIFLKSLDKRALFPAIAAGGVLPRKTFSMGEAHEKRYYMECRKIR</sequence>
<gene>
    <name evidence="1" type="ORF">EH55_04625</name>
</gene>
<evidence type="ECO:0000313" key="1">
    <source>
        <dbReference type="EMBL" id="KEJ92291.1"/>
    </source>
</evidence>
<dbReference type="GeneID" id="90983587"/>
<evidence type="ECO:0000313" key="2">
    <source>
        <dbReference type="Proteomes" id="UP000027665"/>
    </source>
</evidence>
<dbReference type="PANTHER" id="PTHR36454:SF1">
    <property type="entry name" value="DUF1015 DOMAIN-CONTAINING PROTEIN"/>
    <property type="match status" value="1"/>
</dbReference>